<feature type="transmembrane region" description="Helical" evidence="7">
    <location>
        <begin position="200"/>
        <end position="220"/>
    </location>
</feature>
<organism evidence="10 11">
    <name type="scientific">Lithohypha guttulata</name>
    <dbReference type="NCBI Taxonomy" id="1690604"/>
    <lineage>
        <taxon>Eukaryota</taxon>
        <taxon>Fungi</taxon>
        <taxon>Dikarya</taxon>
        <taxon>Ascomycota</taxon>
        <taxon>Pezizomycotina</taxon>
        <taxon>Eurotiomycetes</taxon>
        <taxon>Chaetothyriomycetidae</taxon>
        <taxon>Chaetothyriales</taxon>
        <taxon>Trichomeriaceae</taxon>
        <taxon>Lithohypha</taxon>
    </lineage>
</organism>
<proteinExistence type="predicted"/>
<comment type="caution">
    <text evidence="10">The sequence shown here is derived from an EMBL/GenBank/DDBJ whole genome shotgun (WGS) entry which is preliminary data.</text>
</comment>
<feature type="transmembrane region" description="Helical" evidence="7">
    <location>
        <begin position="61"/>
        <end position="81"/>
    </location>
</feature>
<sequence length="325" mass="35345">MARGTLLAASVLMIQLASCASAKELQDLAARQNSKFTGTADAIDDYDPHDYVPKSYSKVRIAHAVTMSVVWLVILPLGGIIPRVMRDSRFVWVHAIMQMIGFWLNVVAAAMGIWMAKQINQLNYYHPMIGLILLGLLAIQPATEILNHKFYHAHPRMIISAHIHLWLGRSLLIAGAIQGGLGFLFAASFRKANVETWPRILYAGTALVVWVIYILVGILYPEFRGRIKAKIGHTGTGNRTQVVAAGEMENLRVRSVGSGQHARGPSSAPLMNSGASAFGGYQVNGNAYPGNAYQGNMYPGNGYQRNGSVHAGNGYQGSVYAGSMY</sequence>
<keyword evidence="6 7" id="KW-0472">Membrane</keyword>
<dbReference type="InterPro" id="IPR006593">
    <property type="entry name" value="Cyt_b561/ferric_Rdtase_TM"/>
</dbReference>
<dbReference type="PANTHER" id="PTHR47797">
    <property type="entry name" value="DEHYDROGENASE, PUTATIVE (AFU_ORTHOLOGUE AFUA_8G05805)-RELATED"/>
    <property type="match status" value="1"/>
</dbReference>
<keyword evidence="8" id="KW-0732">Signal</keyword>
<dbReference type="Proteomes" id="UP001345013">
    <property type="component" value="Unassembled WGS sequence"/>
</dbReference>
<dbReference type="EMBL" id="JAVRRG010000259">
    <property type="protein sequence ID" value="KAK5075661.1"/>
    <property type="molecule type" value="Genomic_DNA"/>
</dbReference>
<feature type="transmembrane region" description="Helical" evidence="7">
    <location>
        <begin position="128"/>
        <end position="146"/>
    </location>
</feature>
<name>A0ABR0JVB7_9EURO</name>
<dbReference type="CDD" id="cd08760">
    <property type="entry name" value="Cyt_b561_FRRS1_like"/>
    <property type="match status" value="1"/>
</dbReference>
<evidence type="ECO:0000313" key="11">
    <source>
        <dbReference type="Proteomes" id="UP001345013"/>
    </source>
</evidence>
<feature type="chain" id="PRO_5045403323" description="Cytochrome b561 domain-containing protein" evidence="8">
    <location>
        <begin position="23"/>
        <end position="325"/>
    </location>
</feature>
<dbReference type="Gene3D" id="1.20.120.1770">
    <property type="match status" value="1"/>
</dbReference>
<dbReference type="PANTHER" id="PTHR47797:SF1">
    <property type="entry name" value="CYTOCHROME B561 DOMAIN-CONTAINING PROTEIN-RELATED"/>
    <property type="match status" value="1"/>
</dbReference>
<protein>
    <recommendedName>
        <fullName evidence="9">Cytochrome b561 domain-containing protein</fullName>
    </recommendedName>
</protein>
<feature type="transmembrane region" description="Helical" evidence="7">
    <location>
        <begin position="93"/>
        <end position="116"/>
    </location>
</feature>
<evidence type="ECO:0000256" key="1">
    <source>
        <dbReference type="ARBA" id="ARBA00004370"/>
    </source>
</evidence>
<keyword evidence="5 7" id="KW-1133">Transmembrane helix</keyword>
<accession>A0ABR0JVB7</accession>
<keyword evidence="2" id="KW-0813">Transport</keyword>
<evidence type="ECO:0000256" key="2">
    <source>
        <dbReference type="ARBA" id="ARBA00022448"/>
    </source>
</evidence>
<feature type="transmembrane region" description="Helical" evidence="7">
    <location>
        <begin position="166"/>
        <end position="188"/>
    </location>
</feature>
<evidence type="ECO:0000256" key="4">
    <source>
        <dbReference type="ARBA" id="ARBA00022982"/>
    </source>
</evidence>
<keyword evidence="11" id="KW-1185">Reference proteome</keyword>
<evidence type="ECO:0000313" key="10">
    <source>
        <dbReference type="EMBL" id="KAK5075661.1"/>
    </source>
</evidence>
<evidence type="ECO:0000256" key="5">
    <source>
        <dbReference type="ARBA" id="ARBA00022989"/>
    </source>
</evidence>
<reference evidence="10 11" key="1">
    <citation type="submission" date="2023-08" db="EMBL/GenBank/DDBJ databases">
        <title>Black Yeasts Isolated from many extreme environments.</title>
        <authorList>
            <person name="Coleine C."/>
            <person name="Stajich J.E."/>
            <person name="Selbmann L."/>
        </authorList>
    </citation>
    <scope>NUCLEOTIDE SEQUENCE [LARGE SCALE GENOMIC DNA]</scope>
    <source>
        <strain evidence="10 11">CCFEE 5885</strain>
    </source>
</reference>
<evidence type="ECO:0000256" key="7">
    <source>
        <dbReference type="SAM" id="Phobius"/>
    </source>
</evidence>
<evidence type="ECO:0000256" key="3">
    <source>
        <dbReference type="ARBA" id="ARBA00022692"/>
    </source>
</evidence>
<evidence type="ECO:0000256" key="6">
    <source>
        <dbReference type="ARBA" id="ARBA00023136"/>
    </source>
</evidence>
<gene>
    <name evidence="10" type="ORF">LTR24_009996</name>
</gene>
<keyword evidence="4" id="KW-0249">Electron transport</keyword>
<feature type="domain" description="Cytochrome b561" evidence="9">
    <location>
        <begin position="62"/>
        <end position="183"/>
    </location>
</feature>
<comment type="subcellular location">
    <subcellularLocation>
        <location evidence="1">Membrane</location>
    </subcellularLocation>
</comment>
<evidence type="ECO:0000256" key="8">
    <source>
        <dbReference type="SAM" id="SignalP"/>
    </source>
</evidence>
<dbReference type="SMART" id="SM00665">
    <property type="entry name" value="B561"/>
    <property type="match status" value="1"/>
</dbReference>
<feature type="signal peptide" evidence="8">
    <location>
        <begin position="1"/>
        <end position="22"/>
    </location>
</feature>
<evidence type="ECO:0000259" key="9">
    <source>
        <dbReference type="SMART" id="SM00665"/>
    </source>
</evidence>
<keyword evidence="3 7" id="KW-0812">Transmembrane</keyword>